<dbReference type="NCBIfam" id="NF011470">
    <property type="entry name" value="PRK14887.1"/>
    <property type="match status" value="1"/>
</dbReference>
<dbReference type="Proteomes" id="UP001595921">
    <property type="component" value="Unassembled WGS sequence"/>
</dbReference>
<evidence type="ECO:0000256" key="2">
    <source>
        <dbReference type="SAM" id="MobiDB-lite"/>
    </source>
</evidence>
<dbReference type="EMBL" id="JBHSDS010000006">
    <property type="protein sequence ID" value="MFC4358657.1"/>
    <property type="molecule type" value="Genomic_DNA"/>
</dbReference>
<dbReference type="Pfam" id="PF09341">
    <property type="entry name" value="Pcc1"/>
    <property type="match status" value="1"/>
</dbReference>
<evidence type="ECO:0000313" key="4">
    <source>
        <dbReference type="Proteomes" id="UP001595921"/>
    </source>
</evidence>
<gene>
    <name evidence="3" type="ORF">ACFO0N_11970</name>
</gene>
<proteinExistence type="inferred from homology"/>
<feature type="compositionally biased region" description="Basic and acidic residues" evidence="2">
    <location>
        <begin position="1"/>
        <end position="12"/>
    </location>
</feature>
<organism evidence="3 4">
    <name type="scientific">Halobium salinum</name>
    <dbReference type="NCBI Taxonomy" id="1364940"/>
    <lineage>
        <taxon>Archaea</taxon>
        <taxon>Methanobacteriati</taxon>
        <taxon>Methanobacteriota</taxon>
        <taxon>Stenosarchaea group</taxon>
        <taxon>Halobacteria</taxon>
        <taxon>Halobacteriales</taxon>
        <taxon>Haloferacaceae</taxon>
        <taxon>Halobium</taxon>
    </lineage>
</organism>
<evidence type="ECO:0000313" key="3">
    <source>
        <dbReference type="EMBL" id="MFC4358657.1"/>
    </source>
</evidence>
<feature type="region of interest" description="Disordered" evidence="2">
    <location>
        <begin position="1"/>
        <end position="24"/>
    </location>
</feature>
<accession>A0ABD5PCQ7</accession>
<sequence length="114" mass="12017">MDAGTDPDRADDAGGPVGRDAPAHDDLVHDAVLRFRYPDERHARLVAGAVGVEVGEIDDDRSAATVDRAGDEVVVRVRAADLVALRAGLNSWRRLVGVAEDVVGRAGGDPGRVR</sequence>
<dbReference type="Gene3D" id="3.30.310.50">
    <property type="entry name" value="Alpha-D-phosphohexomutase, C-terminal domain"/>
    <property type="match status" value="1"/>
</dbReference>
<comment type="similarity">
    <text evidence="1">Belongs to the CTAG/PCC1 family.</text>
</comment>
<dbReference type="InterPro" id="IPR015419">
    <property type="entry name" value="CTAG/Pcc1"/>
</dbReference>
<comment type="caution">
    <text evidence="3">The sequence shown here is derived from an EMBL/GenBank/DDBJ whole genome shotgun (WGS) entry which is preliminary data.</text>
</comment>
<keyword evidence="4" id="KW-1185">Reference proteome</keyword>
<protein>
    <submittedName>
        <fullName evidence="3">KEOPS complex subunit Pcc1</fullName>
    </submittedName>
</protein>
<dbReference type="AlphaFoldDB" id="A0ABD5PCQ7"/>
<evidence type="ECO:0000256" key="1">
    <source>
        <dbReference type="ARBA" id="ARBA00007073"/>
    </source>
</evidence>
<dbReference type="RefSeq" id="WP_267623550.1">
    <property type="nucleotide sequence ID" value="NZ_JAODIW010000008.1"/>
</dbReference>
<reference evidence="3 4" key="1">
    <citation type="journal article" date="2019" name="Int. J. Syst. Evol. Microbiol.">
        <title>The Global Catalogue of Microorganisms (GCM) 10K type strain sequencing project: providing services to taxonomists for standard genome sequencing and annotation.</title>
        <authorList>
            <consortium name="The Broad Institute Genomics Platform"/>
            <consortium name="The Broad Institute Genome Sequencing Center for Infectious Disease"/>
            <person name="Wu L."/>
            <person name="Ma J."/>
        </authorList>
    </citation>
    <scope>NUCLEOTIDE SEQUENCE [LARGE SCALE GENOMIC DNA]</scope>
    <source>
        <strain evidence="3 4">CGMCC 1.12553</strain>
    </source>
</reference>
<name>A0ABD5PCQ7_9EURY</name>